<organism evidence="2 3">
    <name type="scientific">Halteria grandinella</name>
    <dbReference type="NCBI Taxonomy" id="5974"/>
    <lineage>
        <taxon>Eukaryota</taxon>
        <taxon>Sar</taxon>
        <taxon>Alveolata</taxon>
        <taxon>Ciliophora</taxon>
        <taxon>Intramacronucleata</taxon>
        <taxon>Spirotrichea</taxon>
        <taxon>Stichotrichia</taxon>
        <taxon>Sporadotrichida</taxon>
        <taxon>Halteriidae</taxon>
        <taxon>Halteria</taxon>
    </lineage>
</organism>
<evidence type="ECO:0000313" key="3">
    <source>
        <dbReference type="Proteomes" id="UP000785679"/>
    </source>
</evidence>
<name>A0A8J8NS39_HALGN</name>
<dbReference type="Proteomes" id="UP000785679">
    <property type="component" value="Unassembled WGS sequence"/>
</dbReference>
<evidence type="ECO:0000256" key="1">
    <source>
        <dbReference type="SAM" id="MobiDB-lite"/>
    </source>
</evidence>
<gene>
    <name evidence="2" type="ORF">FGO68_gene769</name>
</gene>
<feature type="compositionally biased region" description="Polar residues" evidence="1">
    <location>
        <begin position="289"/>
        <end position="311"/>
    </location>
</feature>
<reference evidence="2" key="1">
    <citation type="submission" date="2019-06" db="EMBL/GenBank/DDBJ databases">
        <authorList>
            <person name="Zheng W."/>
        </authorList>
    </citation>
    <scope>NUCLEOTIDE SEQUENCE</scope>
    <source>
        <strain evidence="2">QDHG01</strain>
    </source>
</reference>
<dbReference type="EMBL" id="RRYP01008029">
    <property type="protein sequence ID" value="TNV80068.1"/>
    <property type="molecule type" value="Genomic_DNA"/>
</dbReference>
<sequence>MRATKAEYSIEVQKRELKKVLQEGLMKSCNLMTEDREQVKQNLSCQSQSQYSKNSSPFRSLSILTLSLRKSSPKKVASPTKAPENYANKIFFNQFTKTSHPIQAPKMQQTKKSSPLLSVFKVREHQKSISPKRRQPLRLRLEAIEEVPAQENEQVIITENELDMNKTDKNLEVPEFADNFNQTRDVIRFNSERDATKSWGLTLHKMEQLEQLESKQAQKEAIFPNSPDQTQVIIQVQEEQDIQVDYQYYQSSLRKCKDLFGAILLTSSKLEASPKSSPWRRPLGLGRSGQLNSDRQSPDQSVTKSRYSYSSPEIDKSSQSYKKERVKRLVASPECGPNSSILEPSLLIIE</sequence>
<protein>
    <submittedName>
        <fullName evidence="2">Uncharacterized protein</fullName>
    </submittedName>
</protein>
<evidence type="ECO:0000313" key="2">
    <source>
        <dbReference type="EMBL" id="TNV80068.1"/>
    </source>
</evidence>
<proteinExistence type="predicted"/>
<accession>A0A8J8NS39</accession>
<comment type="caution">
    <text evidence="2">The sequence shown here is derived from an EMBL/GenBank/DDBJ whole genome shotgun (WGS) entry which is preliminary data.</text>
</comment>
<feature type="region of interest" description="Disordered" evidence="1">
    <location>
        <begin position="272"/>
        <end position="323"/>
    </location>
</feature>
<keyword evidence="3" id="KW-1185">Reference proteome</keyword>
<dbReference type="AlphaFoldDB" id="A0A8J8NS39"/>